<keyword evidence="1 3" id="KW-0479">Metal-binding</keyword>
<dbReference type="FunFam" id="2.40.50.140:FF:000004">
    <property type="entry name" value="Elongation factor P"/>
    <property type="match status" value="1"/>
</dbReference>
<dbReference type="EnsemblMetazoa" id="BGLB023637-RA">
    <property type="protein sequence ID" value="BGLB023637-PA"/>
    <property type="gene ID" value="BGLB023637"/>
</dbReference>
<dbReference type="SMART" id="SM00841">
    <property type="entry name" value="Elong-fact-P_C"/>
    <property type="match status" value="1"/>
</dbReference>
<evidence type="ECO:0000313" key="5">
    <source>
        <dbReference type="EnsemblMetazoa" id="BGLB023637-PA"/>
    </source>
</evidence>
<evidence type="ECO:0000313" key="6">
    <source>
        <dbReference type="Proteomes" id="UP000076420"/>
    </source>
</evidence>
<dbReference type="InterPro" id="IPR013852">
    <property type="entry name" value="Transl_elong_P/YeiP_CS"/>
</dbReference>
<gene>
    <name evidence="5" type="primary">106064525</name>
</gene>
<dbReference type="Gene3D" id="2.40.50.140">
    <property type="entry name" value="Nucleic acid-binding proteins"/>
    <property type="match status" value="1"/>
</dbReference>
<dbReference type="Gene3D" id="3.90.230.10">
    <property type="entry name" value="Creatinase/methionine aminopeptidase superfamily"/>
    <property type="match status" value="1"/>
</dbReference>
<keyword evidence="2" id="KW-0378">Hydrolase</keyword>
<evidence type="ECO:0000256" key="3">
    <source>
        <dbReference type="RuleBase" id="RU000590"/>
    </source>
</evidence>
<reference evidence="5" key="1">
    <citation type="submission" date="2020-05" db="UniProtKB">
        <authorList>
            <consortium name="EnsemblMetazoa"/>
        </authorList>
    </citation>
    <scope>IDENTIFICATION</scope>
    <source>
        <strain evidence="5">BB02</strain>
    </source>
</reference>
<dbReference type="SUPFAM" id="SSF55920">
    <property type="entry name" value="Creatinase/aminopeptidase"/>
    <property type="match status" value="1"/>
</dbReference>
<dbReference type="Proteomes" id="UP000076420">
    <property type="component" value="Unassembled WGS sequence"/>
</dbReference>
<dbReference type="PROSITE" id="PS01275">
    <property type="entry name" value="EFP"/>
    <property type="match status" value="1"/>
</dbReference>
<dbReference type="Pfam" id="PF00557">
    <property type="entry name" value="Peptidase_M24"/>
    <property type="match status" value="1"/>
</dbReference>
<feature type="domain" description="Elongation factor P C-terminal" evidence="4">
    <location>
        <begin position="106"/>
        <end position="161"/>
    </location>
</feature>
<dbReference type="VEuPathDB" id="VectorBase:BGLB023637"/>
<evidence type="ECO:0000256" key="2">
    <source>
        <dbReference type="ARBA" id="ARBA00022801"/>
    </source>
</evidence>
<accession>A0A2C9KUH1</accession>
<dbReference type="AlphaFoldDB" id="A0A2C9KUH1"/>
<dbReference type="PANTHER" id="PTHR46112">
    <property type="entry name" value="AMINOPEPTIDASE"/>
    <property type="match status" value="1"/>
</dbReference>
<proteinExistence type="inferred from homology"/>
<dbReference type="PROSITE" id="PS00491">
    <property type="entry name" value="PROLINE_PEPTIDASE"/>
    <property type="match status" value="1"/>
</dbReference>
<dbReference type="Pfam" id="PF09285">
    <property type="entry name" value="Elong-fact-P_C"/>
    <property type="match status" value="1"/>
</dbReference>
<dbReference type="SUPFAM" id="SSF50249">
    <property type="entry name" value="Nucleic acid-binding proteins"/>
    <property type="match status" value="1"/>
</dbReference>
<dbReference type="GO" id="GO:0005829">
    <property type="term" value="C:cytosol"/>
    <property type="evidence" value="ECO:0007669"/>
    <property type="project" value="UniProtKB-ARBA"/>
</dbReference>
<dbReference type="GO" id="GO:0046872">
    <property type="term" value="F:metal ion binding"/>
    <property type="evidence" value="ECO:0007669"/>
    <property type="project" value="UniProtKB-KW"/>
</dbReference>
<evidence type="ECO:0000259" key="4">
    <source>
        <dbReference type="SMART" id="SM00841"/>
    </source>
</evidence>
<dbReference type="InterPro" id="IPR001131">
    <property type="entry name" value="Peptidase_M24B_aminopep-P_CS"/>
</dbReference>
<dbReference type="GO" id="GO:0043043">
    <property type="term" value="P:peptide biosynthetic process"/>
    <property type="evidence" value="ECO:0007669"/>
    <property type="project" value="InterPro"/>
</dbReference>
<sequence length="162" mass="17925">MTEIQVRNELEKFIQEITYEELSFKRYGDNFTHGLGHGLGVEIHENPRFTSADPTFLDNKMVGTIEPGIYLEGIGGVRIEDDIVINNCGDKVKPAFIDRVVLPLRVELTVAEAEDAVKGNSTSNPQKSAVLETGYKIQVPIFIKSGEKVIVDTVDGVYVSRA</sequence>
<name>A0A2C9KUH1_BIOGL</name>
<organism evidence="5 6">
    <name type="scientific">Biomphalaria glabrata</name>
    <name type="common">Bloodfluke planorb</name>
    <name type="synonym">Freshwater snail</name>
    <dbReference type="NCBI Taxonomy" id="6526"/>
    <lineage>
        <taxon>Eukaryota</taxon>
        <taxon>Metazoa</taxon>
        <taxon>Spiralia</taxon>
        <taxon>Lophotrochozoa</taxon>
        <taxon>Mollusca</taxon>
        <taxon>Gastropoda</taxon>
        <taxon>Heterobranchia</taxon>
        <taxon>Euthyneura</taxon>
        <taxon>Panpulmonata</taxon>
        <taxon>Hygrophila</taxon>
        <taxon>Lymnaeoidea</taxon>
        <taxon>Planorbidae</taxon>
        <taxon>Biomphalaria</taxon>
    </lineage>
</organism>
<dbReference type="PANTHER" id="PTHR46112:SF2">
    <property type="entry name" value="XAA-PRO AMINOPEPTIDASE P-RELATED"/>
    <property type="match status" value="1"/>
</dbReference>
<comment type="similarity">
    <text evidence="3">Belongs to the peptidase M24B family.</text>
</comment>
<protein>
    <recommendedName>
        <fullName evidence="4">Elongation factor P C-terminal domain-containing protein</fullName>
    </recommendedName>
</protein>
<dbReference type="InterPro" id="IPR000994">
    <property type="entry name" value="Pept_M24"/>
</dbReference>
<dbReference type="InterPro" id="IPR050659">
    <property type="entry name" value="Peptidase_M24B"/>
</dbReference>
<dbReference type="CDD" id="cd05794">
    <property type="entry name" value="S1_EF-P_repeat_2"/>
    <property type="match status" value="1"/>
</dbReference>
<dbReference type="InterPro" id="IPR036005">
    <property type="entry name" value="Creatinase/aminopeptidase-like"/>
</dbReference>
<dbReference type="GO" id="GO:0016787">
    <property type="term" value="F:hydrolase activity"/>
    <property type="evidence" value="ECO:0007669"/>
    <property type="project" value="UniProtKB-KW"/>
</dbReference>
<dbReference type="InterPro" id="IPR012340">
    <property type="entry name" value="NA-bd_OB-fold"/>
</dbReference>
<evidence type="ECO:0000256" key="1">
    <source>
        <dbReference type="ARBA" id="ARBA00022723"/>
    </source>
</evidence>
<dbReference type="InterPro" id="IPR015365">
    <property type="entry name" value="Elong-fact-P_C"/>
</dbReference>